<protein>
    <submittedName>
        <fullName evidence="3">Uncharacterized protein</fullName>
    </submittedName>
</protein>
<organism evidence="3 4">
    <name type="scientific">Fusarium venenatum</name>
    <dbReference type="NCBI Taxonomy" id="56646"/>
    <lineage>
        <taxon>Eukaryota</taxon>
        <taxon>Fungi</taxon>
        <taxon>Dikarya</taxon>
        <taxon>Ascomycota</taxon>
        <taxon>Pezizomycotina</taxon>
        <taxon>Sordariomycetes</taxon>
        <taxon>Hypocreomycetidae</taxon>
        <taxon>Hypocreales</taxon>
        <taxon>Nectriaceae</taxon>
        <taxon>Fusarium</taxon>
    </lineage>
</organism>
<accession>A0A2L2TEP6</accession>
<dbReference type="Proteomes" id="UP000245910">
    <property type="component" value="Chromosome III"/>
</dbReference>
<evidence type="ECO:0000313" key="3">
    <source>
        <dbReference type="EMBL" id="CEI69452.1"/>
    </source>
</evidence>
<dbReference type="AlphaFoldDB" id="A0A2L2TEP6"/>
<evidence type="ECO:0000256" key="2">
    <source>
        <dbReference type="SAM" id="Phobius"/>
    </source>
</evidence>
<feature type="region of interest" description="Disordered" evidence="1">
    <location>
        <begin position="78"/>
        <end position="100"/>
    </location>
</feature>
<proteinExistence type="predicted"/>
<dbReference type="EMBL" id="LN649231">
    <property type="protein sequence ID" value="CEI69452.1"/>
    <property type="molecule type" value="Genomic_DNA"/>
</dbReference>
<keyword evidence="2" id="KW-1133">Transmembrane helix</keyword>
<reference evidence="4" key="1">
    <citation type="submission" date="2014-10" db="EMBL/GenBank/DDBJ databases">
        <authorList>
            <person name="King R."/>
        </authorList>
    </citation>
    <scope>NUCLEOTIDE SEQUENCE [LARGE SCALE GENOMIC DNA]</scope>
    <source>
        <strain evidence="4">A3/5</strain>
    </source>
</reference>
<evidence type="ECO:0000256" key="1">
    <source>
        <dbReference type="SAM" id="MobiDB-lite"/>
    </source>
</evidence>
<name>A0A2L2TEP6_9HYPO</name>
<sequence>MTLTKNQEKEIYLAYKGIFSKQYSHLRKLKGVQLRINNTLNQSVVQTVIRKYGKDEVVKNVRVLLEAQVFESEKMAETRFSLGEPSPPPTPEPDNYKPRVGQQKHIPEVVKELLQDPLDLGQKGVAFTNIDFLLGISPDPIKIEEPVKVEPEDDVQVSKVCDVSLAGVDERLSSTSHLHERESETLKDTTTLVSPITDKGNFTSVAALKGICLGSTLSPIVNTKSNVTVSPSSNGSGALLSSREYKIEWSQFLKLYTHINRPAPQSPINSQKNEEVLAANQADPPFKTQHLILKRMQTILEHACFDFAKENMPGILTTRQWDCPEAGELNIWVWQLRKRLDELKRRACSKGVEVSLKSVLDSISDIRHFAVHRQPIRGDHLALLSSHAVVFCTILEVPDTDALSTLQTVRDSVKTRLAELSDLKNGIYSKLDTALEGIAVRRAELDALEQKIIQDAHDKFESHRTIAWNQVDHLLPYRYNEPYTIRQSDIVLRHALRVFPSLILFLPTILICLLYCLAYFGFSF</sequence>
<keyword evidence="2" id="KW-0472">Membrane</keyword>
<evidence type="ECO:0000313" key="4">
    <source>
        <dbReference type="Proteomes" id="UP000245910"/>
    </source>
</evidence>
<feature type="transmembrane region" description="Helical" evidence="2">
    <location>
        <begin position="502"/>
        <end position="522"/>
    </location>
</feature>
<keyword evidence="4" id="KW-1185">Reference proteome</keyword>
<keyword evidence="2" id="KW-0812">Transmembrane</keyword>
<dbReference type="STRING" id="56646.A0A2L2TEP6"/>
<dbReference type="OrthoDB" id="5324651at2759"/>